<dbReference type="EMBL" id="AWRC01000019">
    <property type="protein sequence ID" value="OLW01501.1"/>
    <property type="molecule type" value="Genomic_DNA"/>
</dbReference>
<dbReference type="Proteomes" id="UP000868500">
    <property type="component" value="Unassembled WGS sequence"/>
</dbReference>
<organism evidence="1">
    <name type="scientific">Salmonella enterica subsp. arizonae serovar 18:z4,z23:- str. CVM N26626</name>
    <dbReference type="NCBI Taxonomy" id="1395119"/>
    <lineage>
        <taxon>Bacteria</taxon>
        <taxon>Pseudomonadati</taxon>
        <taxon>Pseudomonadota</taxon>
        <taxon>Gammaproteobacteria</taxon>
        <taxon>Enterobacterales</taxon>
        <taxon>Enterobacteriaceae</taxon>
        <taxon>Salmonella</taxon>
    </lineage>
</organism>
<accession>A0A3S5YLQ1</accession>
<protein>
    <submittedName>
        <fullName evidence="1">Uncharacterized protein</fullName>
    </submittedName>
</protein>
<comment type="caution">
    <text evidence="1">The sequence shown here is derived from an EMBL/GenBank/DDBJ whole genome shotgun (WGS) entry which is preliminary data.</text>
</comment>
<reference evidence="1" key="1">
    <citation type="submission" date="2013-09" db="EMBL/GenBank/DDBJ databases">
        <title>Salmonella enterica subsp. IIIa serovar 18:z4:z23:-.</title>
        <authorList>
            <person name="Chen Y."/>
            <person name="Li C."/>
            <person name="Mcdermott P."/>
            <person name="Zhao S."/>
        </authorList>
    </citation>
    <scope>NUCLEOTIDE SEQUENCE [LARGE SCALE GENOMIC DNA]</scope>
    <source>
        <strain evidence="1">N26626</strain>
    </source>
</reference>
<sequence length="67" mass="7569">MRIIFSVIGMEGRVSVSWTTMAMNFCRYVLEMIILLEQEPGGHSLLTVLHAAILYVLSFLFSEGDCK</sequence>
<name>A0A3S5YLQ1_SALER</name>
<dbReference type="AlphaFoldDB" id="A0A3S5YLQ1"/>
<evidence type="ECO:0000313" key="1">
    <source>
        <dbReference type="EMBL" id="OLW01501.1"/>
    </source>
</evidence>
<gene>
    <name evidence="1" type="ORF">P298_11475</name>
</gene>
<proteinExistence type="predicted"/>